<dbReference type="Proteomes" id="UP001642540">
    <property type="component" value="Unassembled WGS sequence"/>
</dbReference>
<feature type="transmembrane region" description="Helical" evidence="1">
    <location>
        <begin position="75"/>
        <end position="96"/>
    </location>
</feature>
<evidence type="ECO:0008006" key="4">
    <source>
        <dbReference type="Google" id="ProtNLM"/>
    </source>
</evidence>
<feature type="transmembrane region" description="Helical" evidence="1">
    <location>
        <begin position="264"/>
        <end position="286"/>
    </location>
</feature>
<name>A0ABP1S0X4_9HEXA</name>
<feature type="transmembrane region" description="Helical" evidence="1">
    <location>
        <begin position="292"/>
        <end position="312"/>
    </location>
</feature>
<keyword evidence="1" id="KW-0472">Membrane</keyword>
<proteinExistence type="predicted"/>
<evidence type="ECO:0000313" key="3">
    <source>
        <dbReference type="Proteomes" id="UP001642540"/>
    </source>
</evidence>
<organism evidence="2 3">
    <name type="scientific">Orchesella dallaii</name>
    <dbReference type="NCBI Taxonomy" id="48710"/>
    <lineage>
        <taxon>Eukaryota</taxon>
        <taxon>Metazoa</taxon>
        <taxon>Ecdysozoa</taxon>
        <taxon>Arthropoda</taxon>
        <taxon>Hexapoda</taxon>
        <taxon>Collembola</taxon>
        <taxon>Entomobryomorpha</taxon>
        <taxon>Entomobryoidea</taxon>
        <taxon>Orchesellidae</taxon>
        <taxon>Orchesellinae</taxon>
        <taxon>Orchesella</taxon>
    </lineage>
</organism>
<dbReference type="EMBL" id="CAXLJM020000138">
    <property type="protein sequence ID" value="CAL8140535.1"/>
    <property type="molecule type" value="Genomic_DNA"/>
</dbReference>
<accession>A0ABP1S0X4</accession>
<reference evidence="2 3" key="1">
    <citation type="submission" date="2024-08" db="EMBL/GenBank/DDBJ databases">
        <authorList>
            <person name="Cucini C."/>
            <person name="Frati F."/>
        </authorList>
    </citation>
    <scope>NUCLEOTIDE SEQUENCE [LARGE SCALE GENOMIC DNA]</scope>
</reference>
<gene>
    <name evidence="2" type="ORF">ODALV1_LOCUS28323</name>
</gene>
<keyword evidence="1" id="KW-1133">Transmembrane helix</keyword>
<feature type="transmembrane region" description="Helical" evidence="1">
    <location>
        <begin position="139"/>
        <end position="159"/>
    </location>
</feature>
<keyword evidence="3" id="KW-1185">Reference proteome</keyword>
<sequence length="394" mass="45588">MYPDFFPKLLSKFMRVAAIPGFCPYKLNPSESKCYIDNVLYAKMFVACMWLGMYLLLVIPTHILETRRRNDFEEFNFIIVVWLGSLMGLSFIGLGVTKCQEVGQSINGYLKFLKDFERKFVPARSLQLQIIHRKFKTSTILVTSMVYGLTILLMGHYILYPHSSPYFTYMISPHYLSRWMYIVQGAMYGLPLFGIFTILAAFEMFGLSYIFYFRLIYSQELRLGLSPSKYIAIEALRKPENLVLTWRSIQLILNAVNSILRYHYFPLQAILTKISVFCNVTLVLYWERLNLISKLVMIAASVLATVGWSLVLKYGGMIFKTGKGVVNSWKLNRFPDRQTRAYMKRFKRSCKPIFIGADGVYVIRPASVLNFLRGNTRGTMRALLSLRKTLAKNL</sequence>
<protein>
    <recommendedName>
        <fullName evidence="4">Gustatory receptor</fullName>
    </recommendedName>
</protein>
<evidence type="ECO:0000256" key="1">
    <source>
        <dbReference type="SAM" id="Phobius"/>
    </source>
</evidence>
<feature type="transmembrane region" description="Helical" evidence="1">
    <location>
        <begin position="40"/>
        <end position="63"/>
    </location>
</feature>
<comment type="caution">
    <text evidence="2">The sequence shown here is derived from an EMBL/GenBank/DDBJ whole genome shotgun (WGS) entry which is preliminary data.</text>
</comment>
<keyword evidence="1" id="KW-0812">Transmembrane</keyword>
<feature type="transmembrane region" description="Helical" evidence="1">
    <location>
        <begin position="179"/>
        <end position="212"/>
    </location>
</feature>
<evidence type="ECO:0000313" key="2">
    <source>
        <dbReference type="EMBL" id="CAL8140535.1"/>
    </source>
</evidence>